<feature type="transmembrane region" description="Helical" evidence="2">
    <location>
        <begin position="161"/>
        <end position="183"/>
    </location>
</feature>
<gene>
    <name evidence="3" type="ORF">SAMN04488587_2289</name>
</gene>
<comment type="subcellular location">
    <subcellularLocation>
        <location evidence="1">Cell membrane</location>
        <topology evidence="1">Multi-pass membrane protein</topology>
    </subcellularLocation>
</comment>
<keyword evidence="4" id="KW-1185">Reference proteome</keyword>
<dbReference type="EMBL" id="FOHQ01000008">
    <property type="protein sequence ID" value="SET09122.1"/>
    <property type="molecule type" value="Genomic_DNA"/>
</dbReference>
<comment type="similarity">
    <text evidence="1">Belongs to the BioY family.</text>
</comment>
<reference evidence="4" key="1">
    <citation type="submission" date="2016-10" db="EMBL/GenBank/DDBJ databases">
        <authorList>
            <person name="Varghese N."/>
            <person name="Submissions S."/>
        </authorList>
    </citation>
    <scope>NUCLEOTIDE SEQUENCE [LARGE SCALE GENOMIC DNA]</scope>
    <source>
        <strain evidence="4">SLH 33</strain>
    </source>
</reference>
<feature type="transmembrane region" description="Helical" evidence="2">
    <location>
        <begin position="73"/>
        <end position="96"/>
    </location>
</feature>
<dbReference type="Proteomes" id="UP000243338">
    <property type="component" value="Unassembled WGS sequence"/>
</dbReference>
<keyword evidence="2" id="KW-0812">Transmembrane</keyword>
<keyword evidence="1" id="KW-0813">Transport</keyword>
<evidence type="ECO:0000313" key="3">
    <source>
        <dbReference type="EMBL" id="SET09122.1"/>
    </source>
</evidence>
<keyword evidence="1" id="KW-1003">Cell membrane</keyword>
<evidence type="ECO:0000256" key="2">
    <source>
        <dbReference type="SAM" id="Phobius"/>
    </source>
</evidence>
<dbReference type="AlphaFoldDB" id="A0A1I0BQ03"/>
<feature type="transmembrane region" description="Helical" evidence="2">
    <location>
        <begin position="131"/>
        <end position="155"/>
    </location>
</feature>
<dbReference type="InterPro" id="IPR003784">
    <property type="entry name" value="BioY"/>
</dbReference>
<protein>
    <submittedName>
        <fullName evidence="3">Biotin transport system substrate-specific component</fullName>
    </submittedName>
</protein>
<name>A0A1I0BQ03_9EURY</name>
<keyword evidence="2" id="KW-1133">Transmembrane helix</keyword>
<keyword evidence="1 2" id="KW-0472">Membrane</keyword>
<dbReference type="Gene3D" id="1.10.1760.20">
    <property type="match status" value="1"/>
</dbReference>
<feature type="transmembrane region" description="Helical" evidence="2">
    <location>
        <begin position="102"/>
        <end position="119"/>
    </location>
</feature>
<dbReference type="GO" id="GO:0015225">
    <property type="term" value="F:biotin transmembrane transporter activity"/>
    <property type="evidence" value="ECO:0007669"/>
    <property type="project" value="UniProtKB-UniRule"/>
</dbReference>
<evidence type="ECO:0000256" key="1">
    <source>
        <dbReference type="PIRNR" id="PIRNR016661"/>
    </source>
</evidence>
<evidence type="ECO:0000313" key="4">
    <source>
        <dbReference type="Proteomes" id="UP000243338"/>
    </source>
</evidence>
<organism evidence="3 4">
    <name type="scientific">Methanococcoides vulcani</name>
    <dbReference type="NCBI Taxonomy" id="1353158"/>
    <lineage>
        <taxon>Archaea</taxon>
        <taxon>Methanobacteriati</taxon>
        <taxon>Methanobacteriota</taxon>
        <taxon>Stenosarchaea group</taxon>
        <taxon>Methanomicrobia</taxon>
        <taxon>Methanosarcinales</taxon>
        <taxon>Methanosarcinaceae</taxon>
        <taxon>Methanococcoides</taxon>
    </lineage>
</organism>
<dbReference type="PANTHER" id="PTHR34295:SF1">
    <property type="entry name" value="BIOTIN TRANSPORTER BIOY"/>
    <property type="match status" value="1"/>
</dbReference>
<dbReference type="Pfam" id="PF02632">
    <property type="entry name" value="BioY"/>
    <property type="match status" value="1"/>
</dbReference>
<feature type="transmembrane region" description="Helical" evidence="2">
    <location>
        <begin position="25"/>
        <end position="43"/>
    </location>
</feature>
<proteinExistence type="inferred from homology"/>
<sequence length="188" mass="19904">MALTKSIHMVNNETYNMNSLHLRKMVFAALFAAMTAVGAYITIPIGPVPITMQVMFVFLAGAILGKKWGTISMLVYVLLGIIGLPVFAGGASGLGVLFGPTGGYIMGFILAAFVIGTLSDQKGTSVFRLNVAFMVIGLAVIYVIGVSQLMIVAQLSPMQAIAAGMLPFLIGDFLKIIAAAYIASRYEM</sequence>
<dbReference type="GO" id="GO:0005886">
    <property type="term" value="C:plasma membrane"/>
    <property type="evidence" value="ECO:0007669"/>
    <property type="project" value="UniProtKB-SubCell"/>
</dbReference>
<accession>A0A1I0BQ03</accession>
<dbReference type="STRING" id="1353158.SAMN04488587_2289"/>
<dbReference type="PIRSF" id="PIRSF016661">
    <property type="entry name" value="BioY"/>
    <property type="match status" value="1"/>
</dbReference>
<dbReference type="PANTHER" id="PTHR34295">
    <property type="entry name" value="BIOTIN TRANSPORTER BIOY"/>
    <property type="match status" value="1"/>
</dbReference>